<evidence type="ECO:0000256" key="3">
    <source>
        <dbReference type="RuleBase" id="RU000461"/>
    </source>
</evidence>
<dbReference type="Gene3D" id="1.10.630.10">
    <property type="entry name" value="Cytochrome P450"/>
    <property type="match status" value="1"/>
</dbReference>
<dbReference type="EMBL" id="JADEWN010000077">
    <property type="protein sequence ID" value="MBE9193111.1"/>
    <property type="molecule type" value="Genomic_DNA"/>
</dbReference>
<dbReference type="SUPFAM" id="SSF48264">
    <property type="entry name" value="Cytochrome P450"/>
    <property type="match status" value="1"/>
</dbReference>
<dbReference type="InterPro" id="IPR036396">
    <property type="entry name" value="Cyt_P450_sf"/>
</dbReference>
<evidence type="ECO:0000313" key="4">
    <source>
        <dbReference type="EMBL" id="MBE9193111.1"/>
    </source>
</evidence>
<name>A0ABR9UXS9_9CHRO</name>
<dbReference type="PANTHER" id="PTHR24305">
    <property type="entry name" value="CYTOCHROME P450"/>
    <property type="match status" value="1"/>
</dbReference>
<dbReference type="PROSITE" id="PS00086">
    <property type="entry name" value="CYTOCHROME_P450"/>
    <property type="match status" value="1"/>
</dbReference>
<accession>A0ABR9UXS9</accession>
<dbReference type="InterPro" id="IPR017972">
    <property type="entry name" value="Cyt_P450_CS"/>
</dbReference>
<dbReference type="RefSeq" id="WP_193934504.1">
    <property type="nucleotide sequence ID" value="NZ_CAWPMZ010000125.1"/>
</dbReference>
<evidence type="ECO:0000256" key="1">
    <source>
        <dbReference type="ARBA" id="ARBA00001971"/>
    </source>
</evidence>
<dbReference type="PANTHER" id="PTHR24305:SF166">
    <property type="entry name" value="CYTOCHROME P450 12A4, MITOCHONDRIAL-RELATED"/>
    <property type="match status" value="1"/>
</dbReference>
<keyword evidence="5" id="KW-1185">Reference proteome</keyword>
<keyword evidence="3" id="KW-0479">Metal-binding</keyword>
<evidence type="ECO:0000313" key="5">
    <source>
        <dbReference type="Proteomes" id="UP000651156"/>
    </source>
</evidence>
<keyword evidence="3" id="KW-0349">Heme</keyword>
<keyword evidence="3" id="KW-0503">Monooxygenase</keyword>
<dbReference type="Pfam" id="PF00067">
    <property type="entry name" value="p450"/>
    <property type="match status" value="1"/>
</dbReference>
<dbReference type="PRINTS" id="PR00385">
    <property type="entry name" value="P450"/>
</dbReference>
<keyword evidence="3" id="KW-0408">Iron</keyword>
<protein>
    <submittedName>
        <fullName evidence="4">Cytochrome P450</fullName>
    </submittedName>
</protein>
<comment type="caution">
    <text evidence="4">The sequence shown here is derived from an EMBL/GenBank/DDBJ whole genome shotgun (WGS) entry which is preliminary data.</text>
</comment>
<keyword evidence="3" id="KW-0560">Oxidoreductase</keyword>
<dbReference type="InterPro" id="IPR050121">
    <property type="entry name" value="Cytochrome_P450_monoxygenase"/>
</dbReference>
<dbReference type="CDD" id="cd11053">
    <property type="entry name" value="CYP110-like"/>
    <property type="match status" value="1"/>
</dbReference>
<sequence>MDNQKILDGPSPSFIQRRINMLRWIFNPLAILEKRYQQYGDVYVVAKNVTPPVVYISNPEALQQIFSAPAETFDSSGANNVLLPLLGDRSLILLDGAAHQRQRKLLMPPFHGDRLKAYGETIRQITQQVIGQWEVGKSFNVRAAMQEISLRVILSAVFGLHQGDRFEKLRKLLTRLLDGVGSPVSSMLLFFPSLQKDWGMWSPWGRFVKLRSQIDGIIYAQIQERRESNSPHDDILSLLLDARDEDGQPMTDKELRDELVTLLFAGHETTASALSWALYWIDNLPEVREKLLQELDTLPPNADPSAVIKLLYLNAVCCETLRIYPIAINTFPRIVKSPIDIMGYHFETGTLLLPSVYLTHHREDLYPEPKRFKPERFLERQFSPYEYLPFGGGNRRCIGLAFAQFEMKLVLATILTQYDLQLANQTPIKPTRRGLTVAPSANLRMVVKQVRSQESPALV</sequence>
<dbReference type="InterPro" id="IPR001128">
    <property type="entry name" value="Cyt_P450"/>
</dbReference>
<comment type="cofactor">
    <cofactor evidence="1">
        <name>heme</name>
        <dbReference type="ChEBI" id="CHEBI:30413"/>
    </cofactor>
</comment>
<proteinExistence type="inferred from homology"/>
<gene>
    <name evidence="4" type="ORF">IQ230_22715</name>
</gene>
<dbReference type="Proteomes" id="UP000651156">
    <property type="component" value="Unassembled WGS sequence"/>
</dbReference>
<dbReference type="PRINTS" id="PR00463">
    <property type="entry name" value="EP450I"/>
</dbReference>
<reference evidence="4 5" key="1">
    <citation type="submission" date="2020-10" db="EMBL/GenBank/DDBJ databases">
        <authorList>
            <person name="Castelo-Branco R."/>
            <person name="Eusebio N."/>
            <person name="Adriana R."/>
            <person name="Vieira A."/>
            <person name="Brugerolle De Fraissinette N."/>
            <person name="Rezende De Castro R."/>
            <person name="Schneider M.P."/>
            <person name="Vasconcelos V."/>
            <person name="Leao P.N."/>
        </authorList>
    </citation>
    <scope>NUCLEOTIDE SEQUENCE [LARGE SCALE GENOMIC DNA]</scope>
    <source>
        <strain evidence="4 5">LEGE 06123</strain>
    </source>
</reference>
<evidence type="ECO:0000256" key="2">
    <source>
        <dbReference type="ARBA" id="ARBA00010617"/>
    </source>
</evidence>
<organism evidence="4 5">
    <name type="scientific">Gloeocapsopsis crepidinum LEGE 06123</name>
    <dbReference type="NCBI Taxonomy" id="588587"/>
    <lineage>
        <taxon>Bacteria</taxon>
        <taxon>Bacillati</taxon>
        <taxon>Cyanobacteriota</taxon>
        <taxon>Cyanophyceae</taxon>
        <taxon>Oscillatoriophycideae</taxon>
        <taxon>Chroococcales</taxon>
        <taxon>Chroococcaceae</taxon>
        <taxon>Gloeocapsopsis</taxon>
    </lineage>
</organism>
<comment type="similarity">
    <text evidence="2 3">Belongs to the cytochrome P450 family.</text>
</comment>
<dbReference type="InterPro" id="IPR002401">
    <property type="entry name" value="Cyt_P450_E_grp-I"/>
</dbReference>